<dbReference type="EMBL" id="CP017704">
    <property type="protein sequence ID" value="ASS94861.1"/>
    <property type="molecule type" value="Genomic_DNA"/>
</dbReference>
<dbReference type="PANTHER" id="PTHR21666:SF270">
    <property type="entry name" value="MUREIN HYDROLASE ACTIVATOR ENVC"/>
    <property type="match status" value="1"/>
</dbReference>
<reference evidence="7 8" key="1">
    <citation type="submission" date="2016-10" db="EMBL/GenBank/DDBJ databases">
        <title>The whole genome sequencing and assembly of Bacillus simplex DSM 1321 strain.</title>
        <authorList>
            <person name="Park M.-K."/>
            <person name="Lee Y.-J."/>
            <person name="Yi H."/>
            <person name="Bahn Y.-S."/>
            <person name="Kim J.F."/>
            <person name="Lee D.-W."/>
        </authorList>
    </citation>
    <scope>NUCLEOTIDE SEQUENCE [LARGE SCALE GENOMIC DNA]</scope>
    <source>
        <strain evidence="7 8">DSM 1321</strain>
    </source>
</reference>
<dbReference type="Gene3D" id="6.10.250.3150">
    <property type="match status" value="1"/>
</dbReference>
<evidence type="ECO:0000259" key="5">
    <source>
        <dbReference type="Pfam" id="PF01551"/>
    </source>
</evidence>
<name>A0A223EHY3_9BACI</name>
<dbReference type="PANTHER" id="PTHR21666">
    <property type="entry name" value="PEPTIDASE-RELATED"/>
    <property type="match status" value="1"/>
</dbReference>
<evidence type="ECO:0000256" key="1">
    <source>
        <dbReference type="ARBA" id="ARBA00022729"/>
    </source>
</evidence>
<dbReference type="GeneID" id="56473779"/>
<dbReference type="Pfam" id="PF01551">
    <property type="entry name" value="Peptidase_M23"/>
    <property type="match status" value="1"/>
</dbReference>
<evidence type="ECO:0000259" key="6">
    <source>
        <dbReference type="Pfam" id="PF24568"/>
    </source>
</evidence>
<keyword evidence="2" id="KW-0175">Coiled coil</keyword>
<dbReference type="GO" id="GO:0004222">
    <property type="term" value="F:metalloendopeptidase activity"/>
    <property type="evidence" value="ECO:0007669"/>
    <property type="project" value="TreeGrafter"/>
</dbReference>
<gene>
    <name evidence="7" type="ORF">BS1321_13575</name>
</gene>
<evidence type="ECO:0000313" key="8">
    <source>
        <dbReference type="Proteomes" id="UP000214618"/>
    </source>
</evidence>
<feature type="region of interest" description="Disordered" evidence="3">
    <location>
        <begin position="281"/>
        <end position="334"/>
    </location>
</feature>
<feature type="chain" id="PRO_5011280154" evidence="4">
    <location>
        <begin position="28"/>
        <end position="465"/>
    </location>
</feature>
<dbReference type="InterPro" id="IPR011055">
    <property type="entry name" value="Dup_hybrid_motif"/>
</dbReference>
<dbReference type="Gene3D" id="2.70.70.10">
    <property type="entry name" value="Glucose Permease (Domain IIA)"/>
    <property type="match status" value="1"/>
</dbReference>
<dbReference type="CDD" id="cd12797">
    <property type="entry name" value="M23_peptidase"/>
    <property type="match status" value="1"/>
</dbReference>
<protein>
    <submittedName>
        <fullName evidence="7">Peptidase M23</fullName>
    </submittedName>
</protein>
<dbReference type="OrthoDB" id="9805070at2"/>
<organism evidence="7 8">
    <name type="scientific">Peribacillus simplex NBRC 15720 = DSM 1321</name>
    <dbReference type="NCBI Taxonomy" id="1349754"/>
    <lineage>
        <taxon>Bacteria</taxon>
        <taxon>Bacillati</taxon>
        <taxon>Bacillota</taxon>
        <taxon>Bacilli</taxon>
        <taxon>Bacillales</taxon>
        <taxon>Bacillaceae</taxon>
        <taxon>Peribacillus</taxon>
    </lineage>
</organism>
<evidence type="ECO:0000256" key="4">
    <source>
        <dbReference type="SAM" id="SignalP"/>
    </source>
</evidence>
<evidence type="ECO:0000256" key="2">
    <source>
        <dbReference type="SAM" id="Coils"/>
    </source>
</evidence>
<keyword evidence="1 4" id="KW-0732">Signal</keyword>
<evidence type="ECO:0000256" key="3">
    <source>
        <dbReference type="SAM" id="MobiDB-lite"/>
    </source>
</evidence>
<sequence>MKKNIIAMNASIMIGLGSILAAPSVYAESISNLEKQKESIQEKRSGVESNISETEKKIDNLQDKQMTAEEQIAAIEAKIAESAKKIDAKNAEITQTKKEIEALKEEIKVLKERIAKRNEVLKERALSFQETGGDVNYLEVLFGSSSFGDLVDRVGAVATIAEADRDILKEHELDKKDLEEKQKAVETKLASLEVAKAELLEIQKQQKQQKQEKDALVKKLKQQTKKHEDEKMGLEEEKANLAAQEKAIKSAISLEHQRLAELEAARKKAAAEAKKRAEQEAAQAAAQAAQAASQTSESKKQSSSSGYSAKSNSSSSSSPSHSSSNVSSVPAVSSGTFTRPSAGYVSSTMGERWNKQHAGIDIAASGTVPVVAAADGVVSRSYFSSSYGNVVFVTHSIGGQQWTTVYAHLSSRQASEGAVVAKGQQIGIMGNTGHSYGQHLHFELHKGPWNYSKSNAVNPLNYINI</sequence>
<dbReference type="InterPro" id="IPR016047">
    <property type="entry name" value="M23ase_b-sheet_dom"/>
</dbReference>
<dbReference type="SUPFAM" id="SSF51261">
    <property type="entry name" value="Duplicated hybrid motif"/>
    <property type="match status" value="1"/>
</dbReference>
<dbReference type="Proteomes" id="UP000214618">
    <property type="component" value="Chromosome"/>
</dbReference>
<proteinExistence type="predicted"/>
<feature type="signal peptide" evidence="4">
    <location>
        <begin position="1"/>
        <end position="27"/>
    </location>
</feature>
<accession>A0A223EHY3</accession>
<evidence type="ECO:0000313" key="7">
    <source>
        <dbReference type="EMBL" id="ASS94861.1"/>
    </source>
</evidence>
<feature type="domain" description="M23ase beta-sheet core" evidence="5">
    <location>
        <begin position="356"/>
        <end position="459"/>
    </location>
</feature>
<dbReference type="InterPro" id="IPR057309">
    <property type="entry name" value="PcsB_CC"/>
</dbReference>
<dbReference type="InterPro" id="IPR050570">
    <property type="entry name" value="Cell_wall_metabolism_enzyme"/>
</dbReference>
<dbReference type="RefSeq" id="WP_063233929.1">
    <property type="nucleotide sequence ID" value="NZ_BCVO01000013.1"/>
</dbReference>
<feature type="domain" description="Peptidoglycan hydrolase PcsB coiled-coil" evidence="6">
    <location>
        <begin position="107"/>
        <end position="181"/>
    </location>
</feature>
<dbReference type="Pfam" id="PF24568">
    <property type="entry name" value="CC_PcsB"/>
    <property type="match status" value="1"/>
</dbReference>
<dbReference type="AlphaFoldDB" id="A0A223EHY3"/>
<feature type="coiled-coil region" evidence="2">
    <location>
        <begin position="30"/>
        <end position="124"/>
    </location>
</feature>